<reference evidence="3" key="1">
    <citation type="submission" date="2021-01" db="EMBL/GenBank/DDBJ databases">
        <authorList>
            <person name="Corre E."/>
            <person name="Pelletier E."/>
            <person name="Niang G."/>
            <person name="Scheremetjew M."/>
            <person name="Finn R."/>
            <person name="Kale V."/>
            <person name="Holt S."/>
            <person name="Cochrane G."/>
            <person name="Meng A."/>
            <person name="Brown T."/>
            <person name="Cohen L."/>
        </authorList>
    </citation>
    <scope>NUCLEOTIDE SEQUENCE</scope>
    <source>
        <strain evidence="3">379</strain>
    </source>
</reference>
<keyword evidence="1" id="KW-0175">Coiled coil</keyword>
<feature type="compositionally biased region" description="Basic and acidic residues" evidence="2">
    <location>
        <begin position="259"/>
        <end position="269"/>
    </location>
</feature>
<accession>A0A7S3WQ82</accession>
<feature type="compositionally biased region" description="Low complexity" evidence="2">
    <location>
        <begin position="289"/>
        <end position="303"/>
    </location>
</feature>
<dbReference type="AlphaFoldDB" id="A0A7S3WQ82"/>
<dbReference type="EMBL" id="HBIR01038791">
    <property type="protein sequence ID" value="CAE0570539.1"/>
    <property type="molecule type" value="Transcribed_RNA"/>
</dbReference>
<evidence type="ECO:0000313" key="3">
    <source>
        <dbReference type="EMBL" id="CAE0570539.1"/>
    </source>
</evidence>
<evidence type="ECO:0000256" key="1">
    <source>
        <dbReference type="SAM" id="Coils"/>
    </source>
</evidence>
<proteinExistence type="predicted"/>
<feature type="region of interest" description="Disordered" evidence="2">
    <location>
        <begin position="247"/>
        <end position="303"/>
    </location>
</feature>
<name>A0A7S3WQ82_EMIHU</name>
<gene>
    <name evidence="3" type="ORF">EHUX00137_LOCUS30252</name>
</gene>
<protein>
    <submittedName>
        <fullName evidence="3">Uncharacterized protein</fullName>
    </submittedName>
</protein>
<sequence length="303" mass="33894">MSRDRLRDALAEADRSGKQRMELALAAEASVAKARVSDAEEKLRRQVEELKTLATKVVGLTAEKDNLSSRLDRTTGDLARERKAVRDMTELKEHQLSEMQAAHSRVLEAKREEATKQLREVKIEVREAKLEAGRQIREAEMKARDSIHEAQAEAARQMDEVAEEKRATEAERESVRVQLSREQREMRAAVEAELRKHEMENAKLHEELGRAHVVCRAAVQFAQVVETFRTNSPASAFPLAGVAENFRASSPHDTPNRMPDARAAGKDDALQPPTPPQHVRFSTGRQRRGVGVNGVSSRTTAAE</sequence>
<feature type="coiled-coil region" evidence="1">
    <location>
        <begin position="104"/>
        <end position="207"/>
    </location>
</feature>
<organism evidence="3">
    <name type="scientific">Emiliania huxleyi</name>
    <name type="common">Coccolithophore</name>
    <name type="synonym">Pontosphaera huxleyi</name>
    <dbReference type="NCBI Taxonomy" id="2903"/>
    <lineage>
        <taxon>Eukaryota</taxon>
        <taxon>Haptista</taxon>
        <taxon>Haptophyta</taxon>
        <taxon>Prymnesiophyceae</taxon>
        <taxon>Isochrysidales</taxon>
        <taxon>Noelaerhabdaceae</taxon>
        <taxon>Emiliania</taxon>
    </lineage>
</organism>
<feature type="coiled-coil region" evidence="1">
    <location>
        <begin position="29"/>
        <end position="56"/>
    </location>
</feature>
<evidence type="ECO:0000256" key="2">
    <source>
        <dbReference type="SAM" id="MobiDB-lite"/>
    </source>
</evidence>